<dbReference type="GO" id="GO:0007165">
    <property type="term" value="P:signal transduction"/>
    <property type="evidence" value="ECO:0007669"/>
    <property type="project" value="InterPro"/>
</dbReference>
<dbReference type="AlphaFoldDB" id="A0A8C9SHH3"/>
<dbReference type="InterPro" id="IPR007110">
    <property type="entry name" value="Ig-like_dom"/>
</dbReference>
<dbReference type="InterPro" id="IPR035897">
    <property type="entry name" value="Toll_tir_struct_dom_sf"/>
</dbReference>
<comment type="similarity">
    <text evidence="1">Belongs to the interleukin-1 receptor family.</text>
</comment>
<evidence type="ECO:0000256" key="2">
    <source>
        <dbReference type="ARBA" id="ARBA00023157"/>
    </source>
</evidence>
<keyword evidence="4" id="KW-0393">Immunoglobulin domain</keyword>
<dbReference type="Pfam" id="PF00047">
    <property type="entry name" value="ig"/>
    <property type="match status" value="1"/>
</dbReference>
<dbReference type="PANTHER" id="PTHR11890:SF26">
    <property type="entry name" value="INTERLEUKIN-1 RECEPTOR TYPE 1"/>
    <property type="match status" value="1"/>
</dbReference>
<feature type="domain" description="Ig-like" evidence="7">
    <location>
        <begin position="16"/>
        <end position="99"/>
    </location>
</feature>
<dbReference type="Proteomes" id="UP000694397">
    <property type="component" value="Chromosome 1"/>
</dbReference>
<accession>A0A8C9SHH3</accession>
<dbReference type="PROSITE" id="PS50835">
    <property type="entry name" value="IG_LIKE"/>
    <property type="match status" value="1"/>
</dbReference>
<keyword evidence="5" id="KW-0472">Membrane</keyword>
<reference evidence="8 9" key="1">
    <citation type="submission" date="2019-04" db="EMBL/GenBank/DDBJ databases">
        <authorList>
            <consortium name="Wellcome Sanger Institute Data Sharing"/>
        </authorList>
    </citation>
    <scope>NUCLEOTIDE SEQUENCE [LARGE SCALE GENOMIC DNA]</scope>
</reference>
<dbReference type="Ensembl" id="ENSSFOT00015036523.2">
    <property type="protein sequence ID" value="ENSSFOP00015036131.2"/>
    <property type="gene ID" value="ENSSFOG00015022993.2"/>
</dbReference>
<feature type="transmembrane region" description="Helical" evidence="5">
    <location>
        <begin position="179"/>
        <end position="196"/>
    </location>
</feature>
<evidence type="ECO:0000313" key="9">
    <source>
        <dbReference type="Proteomes" id="UP000694397"/>
    </source>
</evidence>
<evidence type="ECO:0000313" key="8">
    <source>
        <dbReference type="Ensembl" id="ENSSFOP00015036131.2"/>
    </source>
</evidence>
<evidence type="ECO:0000259" key="7">
    <source>
        <dbReference type="PROSITE" id="PS50835"/>
    </source>
</evidence>
<dbReference type="InterPro" id="IPR013783">
    <property type="entry name" value="Ig-like_fold"/>
</dbReference>
<keyword evidence="2" id="KW-1015">Disulfide bond</keyword>
<dbReference type="SUPFAM" id="SSF52200">
    <property type="entry name" value="Toll/Interleukin receptor TIR domain"/>
    <property type="match status" value="1"/>
</dbReference>
<evidence type="ECO:0000256" key="1">
    <source>
        <dbReference type="ARBA" id="ARBA00009752"/>
    </source>
</evidence>
<dbReference type="InterPro" id="IPR015621">
    <property type="entry name" value="IL-1_rcpt_fam"/>
</dbReference>
<feature type="transmembrane region" description="Helical" evidence="5">
    <location>
        <begin position="308"/>
        <end position="328"/>
    </location>
</feature>
<dbReference type="InterPro" id="IPR000157">
    <property type="entry name" value="TIR_dom"/>
</dbReference>
<dbReference type="FunFam" id="3.40.50.10140:FF:000009">
    <property type="entry name" value="X-linked interleukin-1 receptor accessory protein-like 1"/>
    <property type="match status" value="1"/>
</dbReference>
<name>A0A8C9SHH3_SCLFO</name>
<dbReference type="Gene3D" id="3.40.50.10140">
    <property type="entry name" value="Toll/interleukin-1 receptor homology (TIR) domain"/>
    <property type="match status" value="1"/>
</dbReference>
<dbReference type="InterPro" id="IPR036179">
    <property type="entry name" value="Ig-like_dom_sf"/>
</dbReference>
<dbReference type="InterPro" id="IPR013151">
    <property type="entry name" value="Immunoglobulin_dom"/>
</dbReference>
<keyword evidence="5" id="KW-1133">Transmembrane helix</keyword>
<reference evidence="8" key="2">
    <citation type="submission" date="2025-08" db="UniProtKB">
        <authorList>
            <consortium name="Ensembl"/>
        </authorList>
    </citation>
    <scope>IDENTIFICATION</scope>
</reference>
<proteinExistence type="inferred from homology"/>
<evidence type="ECO:0000259" key="6">
    <source>
        <dbReference type="PROSITE" id="PS50104"/>
    </source>
</evidence>
<dbReference type="PRINTS" id="PR01537">
    <property type="entry name" value="INTRLKN1R1F"/>
</dbReference>
<dbReference type="OrthoDB" id="9940746at2759"/>
<evidence type="ECO:0000256" key="3">
    <source>
        <dbReference type="ARBA" id="ARBA00023180"/>
    </source>
</evidence>
<dbReference type="PROSITE" id="PS50104">
    <property type="entry name" value="TIR"/>
    <property type="match status" value="1"/>
</dbReference>
<evidence type="ECO:0000256" key="5">
    <source>
        <dbReference type="SAM" id="Phobius"/>
    </source>
</evidence>
<reference evidence="8" key="3">
    <citation type="submission" date="2025-09" db="UniProtKB">
        <authorList>
            <consortium name="Ensembl"/>
        </authorList>
    </citation>
    <scope>IDENTIFICATION</scope>
</reference>
<sequence length="533" mass="61895">HLDTFCCRFTAMSLCPQDVIDTYYAAEGHFYQLECDLHLRHMESNQTITWTKDDNRTLDVKKDRIEMRENFLWFLPVELPDSGFYTCRYVHGTKMTKMNLLVMSGHCPSQSFSLPQLLHFWPSMKSCINNLHLFFQECKTMNFHEKHIRLFNVTERNAGKYTCQINFIYEQRRYTASRTILLILVILCVLVCNAGFKTELNCTVFIGMSESAVNEMLVYWTFNNSFIEQYESKQLLQNDCCKMHNLIILISSVKRENNKMYVVSILSVMKVQPEFFLIPFCCIATNPVGKDVGQVQLIPASPRSLCTYIAICLPISVIAIVLTICFFFKVDIVLTFRRLCCILSKKTPDGKLYDAYVSYIYGNLPCTSQVEHFVTQVLPEVLERRYAYKLFITGRDNLPGEAVHDTIADTIKKSRMMIIVLSAVNLSDLVQVESMNQDQPRFEQQIGLYDALIKDNLKVILVELDKNVDYSLFPESVRYIKKKQGAIRWRQNRGDAMAAPNRHFWKLLRYHMSEPISSLTIPWHATDNRDAIV</sequence>
<feature type="domain" description="TIR" evidence="6">
    <location>
        <begin position="351"/>
        <end position="512"/>
    </location>
</feature>
<organism evidence="8 9">
    <name type="scientific">Scleropages formosus</name>
    <name type="common">Asian bonytongue</name>
    <name type="synonym">Osteoglossum formosum</name>
    <dbReference type="NCBI Taxonomy" id="113540"/>
    <lineage>
        <taxon>Eukaryota</taxon>
        <taxon>Metazoa</taxon>
        <taxon>Chordata</taxon>
        <taxon>Craniata</taxon>
        <taxon>Vertebrata</taxon>
        <taxon>Euteleostomi</taxon>
        <taxon>Actinopterygii</taxon>
        <taxon>Neopterygii</taxon>
        <taxon>Teleostei</taxon>
        <taxon>Osteoglossocephala</taxon>
        <taxon>Osteoglossomorpha</taxon>
        <taxon>Osteoglossiformes</taxon>
        <taxon>Osteoglossidae</taxon>
        <taxon>Scleropages</taxon>
    </lineage>
</organism>
<gene>
    <name evidence="8" type="primary">LOC108922268</name>
</gene>
<dbReference type="Pfam" id="PF01582">
    <property type="entry name" value="TIR"/>
    <property type="match status" value="1"/>
</dbReference>
<keyword evidence="5" id="KW-0812">Transmembrane</keyword>
<dbReference type="SUPFAM" id="SSF48726">
    <property type="entry name" value="Immunoglobulin"/>
    <property type="match status" value="1"/>
</dbReference>
<dbReference type="PANTHER" id="PTHR11890">
    <property type="entry name" value="INTERLEUKIN-1 RECEPTOR FAMILY MEMBER"/>
    <property type="match status" value="1"/>
</dbReference>
<protein>
    <recommendedName>
        <fullName evidence="10">Interleukin-1 receptor type 1-like</fullName>
    </recommendedName>
</protein>
<keyword evidence="3" id="KW-0325">Glycoprotein</keyword>
<dbReference type="Gene3D" id="2.60.40.10">
    <property type="entry name" value="Immunoglobulins"/>
    <property type="match status" value="3"/>
</dbReference>
<evidence type="ECO:0000256" key="4">
    <source>
        <dbReference type="ARBA" id="ARBA00023319"/>
    </source>
</evidence>
<keyword evidence="9" id="KW-1185">Reference proteome</keyword>
<evidence type="ECO:0008006" key="10">
    <source>
        <dbReference type="Google" id="ProtNLM"/>
    </source>
</evidence>
<dbReference type="GeneTree" id="ENSGT01090000259985"/>
<dbReference type="SMART" id="SM00255">
    <property type="entry name" value="TIR"/>
    <property type="match status" value="1"/>
</dbReference>